<protein>
    <submittedName>
        <fullName evidence="3">Uncharacterized protein</fullName>
    </submittedName>
</protein>
<feature type="region of interest" description="Disordered" evidence="1">
    <location>
        <begin position="34"/>
        <end position="152"/>
    </location>
</feature>
<feature type="compositionally biased region" description="Basic residues" evidence="1">
    <location>
        <begin position="118"/>
        <end position="127"/>
    </location>
</feature>
<sequence>MGFMSWGFVCTVIIAAKAFSKFSVYQELLYHGSGHGPAKPGGGSGGGIQKSAAGRKVRLPFQPPWALHHRGKTRREGQITPNEIDSLRGYESATQQAITTTTSLSQPRTTTPPNTLPRSKKKKRKGGGARGMKGGQPSTQEKHSITTTIGQA</sequence>
<feature type="compositionally biased region" description="Low complexity" evidence="1">
    <location>
        <begin position="92"/>
        <end position="117"/>
    </location>
</feature>
<keyword evidence="2" id="KW-0732">Signal</keyword>
<evidence type="ECO:0000256" key="1">
    <source>
        <dbReference type="SAM" id="MobiDB-lite"/>
    </source>
</evidence>
<feature type="chain" id="PRO_5026257221" evidence="2">
    <location>
        <begin position="19"/>
        <end position="152"/>
    </location>
</feature>
<organism evidence="3 4">
    <name type="scientific">Pleomassaria siparia CBS 279.74</name>
    <dbReference type="NCBI Taxonomy" id="1314801"/>
    <lineage>
        <taxon>Eukaryota</taxon>
        <taxon>Fungi</taxon>
        <taxon>Dikarya</taxon>
        <taxon>Ascomycota</taxon>
        <taxon>Pezizomycotina</taxon>
        <taxon>Dothideomycetes</taxon>
        <taxon>Pleosporomycetidae</taxon>
        <taxon>Pleosporales</taxon>
        <taxon>Pleomassariaceae</taxon>
        <taxon>Pleomassaria</taxon>
    </lineage>
</organism>
<keyword evidence="4" id="KW-1185">Reference proteome</keyword>
<gene>
    <name evidence="3" type="ORF">K504DRAFT_462893</name>
</gene>
<proteinExistence type="predicted"/>
<dbReference type="AlphaFoldDB" id="A0A6G1JV03"/>
<feature type="compositionally biased region" description="Gly residues" evidence="1">
    <location>
        <begin position="34"/>
        <end position="48"/>
    </location>
</feature>
<evidence type="ECO:0000313" key="3">
    <source>
        <dbReference type="EMBL" id="KAF2704330.1"/>
    </source>
</evidence>
<dbReference type="Proteomes" id="UP000799428">
    <property type="component" value="Unassembled WGS sequence"/>
</dbReference>
<feature type="signal peptide" evidence="2">
    <location>
        <begin position="1"/>
        <end position="18"/>
    </location>
</feature>
<accession>A0A6G1JV03</accession>
<evidence type="ECO:0000313" key="4">
    <source>
        <dbReference type="Proteomes" id="UP000799428"/>
    </source>
</evidence>
<reference evidence="3" key="1">
    <citation type="journal article" date="2020" name="Stud. Mycol.">
        <title>101 Dothideomycetes genomes: a test case for predicting lifestyles and emergence of pathogens.</title>
        <authorList>
            <person name="Haridas S."/>
            <person name="Albert R."/>
            <person name="Binder M."/>
            <person name="Bloem J."/>
            <person name="Labutti K."/>
            <person name="Salamov A."/>
            <person name="Andreopoulos B."/>
            <person name="Baker S."/>
            <person name="Barry K."/>
            <person name="Bills G."/>
            <person name="Bluhm B."/>
            <person name="Cannon C."/>
            <person name="Castanera R."/>
            <person name="Culley D."/>
            <person name="Daum C."/>
            <person name="Ezra D."/>
            <person name="Gonzalez J."/>
            <person name="Henrissat B."/>
            <person name="Kuo A."/>
            <person name="Liang C."/>
            <person name="Lipzen A."/>
            <person name="Lutzoni F."/>
            <person name="Magnuson J."/>
            <person name="Mondo S."/>
            <person name="Nolan M."/>
            <person name="Ohm R."/>
            <person name="Pangilinan J."/>
            <person name="Park H.-J."/>
            <person name="Ramirez L."/>
            <person name="Alfaro M."/>
            <person name="Sun H."/>
            <person name="Tritt A."/>
            <person name="Yoshinaga Y."/>
            <person name="Zwiers L.-H."/>
            <person name="Turgeon B."/>
            <person name="Goodwin S."/>
            <person name="Spatafora J."/>
            <person name="Crous P."/>
            <person name="Grigoriev I."/>
        </authorList>
    </citation>
    <scope>NUCLEOTIDE SEQUENCE</scope>
    <source>
        <strain evidence="3">CBS 279.74</strain>
    </source>
</reference>
<dbReference type="EMBL" id="MU005783">
    <property type="protein sequence ID" value="KAF2704330.1"/>
    <property type="molecule type" value="Genomic_DNA"/>
</dbReference>
<name>A0A6G1JV03_9PLEO</name>
<evidence type="ECO:0000256" key="2">
    <source>
        <dbReference type="SAM" id="SignalP"/>
    </source>
</evidence>